<keyword evidence="6 7" id="KW-0472">Membrane</keyword>
<evidence type="ECO:0000256" key="3">
    <source>
        <dbReference type="ARBA" id="ARBA00022475"/>
    </source>
</evidence>
<proteinExistence type="inferred from homology"/>
<dbReference type="RefSeq" id="WP_213111205.1">
    <property type="nucleotide sequence ID" value="NZ_JAGYPJ010000001.1"/>
</dbReference>
<comment type="subcellular location">
    <subcellularLocation>
        <location evidence="1">Cell membrane</location>
        <topology evidence="1">Peripheral membrane protein</topology>
    </subcellularLocation>
</comment>
<sequence>MIKEVCITIYLFVFKVIFNFFKLFPLKNKITFVVSFGDNSQYILEEIQKQEIAIKTIILFKGKSYLHFQSYPHLKKIPFDTYNIFTFLRTIYHLATSRHILIDNYFGFLAATKFKKEAEVIQLWHASGALKKFGLEDISIKNRSKRANLRFRKVYKNFHKVIVGSDIMANIFIRSFNISPKQILRTGIPRTDFFYQRNTQQIIVDRILKSNPELHNKKIILYAPTYRDNQLELNHLNIDMEEVQKQLGEGYILILRLHPAINITDNYQEKFPGFVFDYSSPKYDINELLLISDYLVTDYSSIPYEFSILNKPMIFYTYDLEEYKNNRGLIEDFEESIPGPIVRTTEELIHTLKENKFDLELLGEYSTKWNKYSNGNSSKNLVNYLFQEQNIKLSQEADSV</sequence>
<keyword evidence="7" id="KW-1133">Transmembrane helix</keyword>
<dbReference type="Gene3D" id="3.40.50.12580">
    <property type="match status" value="1"/>
</dbReference>
<evidence type="ECO:0000256" key="7">
    <source>
        <dbReference type="SAM" id="Phobius"/>
    </source>
</evidence>
<evidence type="ECO:0000256" key="6">
    <source>
        <dbReference type="ARBA" id="ARBA00023136"/>
    </source>
</evidence>
<evidence type="ECO:0000256" key="2">
    <source>
        <dbReference type="ARBA" id="ARBA00010488"/>
    </source>
</evidence>
<keyword evidence="7" id="KW-0812">Transmembrane</keyword>
<protein>
    <submittedName>
        <fullName evidence="8">CDP-glycerol glycerophosphotransferase family protein</fullName>
    </submittedName>
</protein>
<comment type="similarity">
    <text evidence="2">Belongs to the CDP-glycerol glycerophosphotransferase family.</text>
</comment>
<evidence type="ECO:0000256" key="5">
    <source>
        <dbReference type="ARBA" id="ARBA00022944"/>
    </source>
</evidence>
<dbReference type="AlphaFoldDB" id="A0A942TQZ5"/>
<dbReference type="Gene3D" id="3.40.50.11820">
    <property type="match status" value="1"/>
</dbReference>
<organism evidence="8 9">
    <name type="scientific">Lederbergia citrisecunda</name>
    <dbReference type="NCBI Taxonomy" id="2833583"/>
    <lineage>
        <taxon>Bacteria</taxon>
        <taxon>Bacillati</taxon>
        <taxon>Bacillota</taxon>
        <taxon>Bacilli</taxon>
        <taxon>Bacillales</taxon>
        <taxon>Bacillaceae</taxon>
        <taxon>Lederbergia</taxon>
    </lineage>
</organism>
<dbReference type="EMBL" id="JAGYPJ010000001">
    <property type="protein sequence ID" value="MBS4200649.1"/>
    <property type="molecule type" value="Genomic_DNA"/>
</dbReference>
<dbReference type="GO" id="GO:0005886">
    <property type="term" value="C:plasma membrane"/>
    <property type="evidence" value="ECO:0007669"/>
    <property type="project" value="UniProtKB-SubCell"/>
</dbReference>
<comment type="caution">
    <text evidence="8">The sequence shown here is derived from an EMBL/GenBank/DDBJ whole genome shotgun (WGS) entry which is preliminary data.</text>
</comment>
<reference evidence="8 9" key="1">
    <citation type="submission" date="2021-05" db="EMBL/GenBank/DDBJ databases">
        <title>Novel Bacillus species.</title>
        <authorList>
            <person name="Liu G."/>
        </authorList>
    </citation>
    <scope>NUCLEOTIDE SEQUENCE [LARGE SCALE GENOMIC DNA]</scope>
    <source>
        <strain evidence="8 9">FJAT-49732</strain>
    </source>
</reference>
<name>A0A942TQZ5_9BACI</name>
<keyword evidence="3" id="KW-1003">Cell membrane</keyword>
<evidence type="ECO:0000256" key="4">
    <source>
        <dbReference type="ARBA" id="ARBA00022679"/>
    </source>
</evidence>
<dbReference type="InterPro" id="IPR043149">
    <property type="entry name" value="TagF_N"/>
</dbReference>
<accession>A0A942TQZ5</accession>
<dbReference type="SUPFAM" id="SSF53756">
    <property type="entry name" value="UDP-Glycosyltransferase/glycogen phosphorylase"/>
    <property type="match status" value="1"/>
</dbReference>
<gene>
    <name evidence="8" type="ORF">KHA93_13505</name>
</gene>
<keyword evidence="5" id="KW-0777">Teichoic acid biosynthesis</keyword>
<dbReference type="InterPro" id="IPR007554">
    <property type="entry name" value="Glycerophosphate_synth"/>
</dbReference>
<dbReference type="PANTHER" id="PTHR37316:SF1">
    <property type="entry name" value="TEICHOIC ACID GLYCEROL-PHOSPHATE PRIMASE"/>
    <property type="match status" value="1"/>
</dbReference>
<feature type="transmembrane region" description="Helical" evidence="7">
    <location>
        <begin position="7"/>
        <end position="26"/>
    </location>
</feature>
<keyword evidence="4" id="KW-0808">Transferase</keyword>
<evidence type="ECO:0000256" key="1">
    <source>
        <dbReference type="ARBA" id="ARBA00004202"/>
    </source>
</evidence>
<dbReference type="InterPro" id="IPR051612">
    <property type="entry name" value="Teichoic_Acid_Biosynth"/>
</dbReference>
<dbReference type="GO" id="GO:0047355">
    <property type="term" value="F:CDP-glycerol glycerophosphotransferase activity"/>
    <property type="evidence" value="ECO:0007669"/>
    <property type="project" value="InterPro"/>
</dbReference>
<dbReference type="InterPro" id="IPR043148">
    <property type="entry name" value="TagF_C"/>
</dbReference>
<dbReference type="Pfam" id="PF04464">
    <property type="entry name" value="Glyphos_transf"/>
    <property type="match status" value="1"/>
</dbReference>
<dbReference type="Proteomes" id="UP000682713">
    <property type="component" value="Unassembled WGS sequence"/>
</dbReference>
<evidence type="ECO:0000313" key="9">
    <source>
        <dbReference type="Proteomes" id="UP000682713"/>
    </source>
</evidence>
<dbReference type="GO" id="GO:0019350">
    <property type="term" value="P:teichoic acid biosynthetic process"/>
    <property type="evidence" value="ECO:0007669"/>
    <property type="project" value="UniProtKB-KW"/>
</dbReference>
<keyword evidence="9" id="KW-1185">Reference proteome</keyword>
<evidence type="ECO:0000313" key="8">
    <source>
        <dbReference type="EMBL" id="MBS4200649.1"/>
    </source>
</evidence>
<dbReference type="PANTHER" id="PTHR37316">
    <property type="entry name" value="TEICHOIC ACID GLYCEROL-PHOSPHATE PRIMASE"/>
    <property type="match status" value="1"/>
</dbReference>